<evidence type="ECO:0000313" key="1">
    <source>
        <dbReference type="EMBL" id="KAF5871174.1"/>
    </source>
</evidence>
<name>A0A8H6APM1_9HELO</name>
<gene>
    <name evidence="1" type="ORF">Bfra_007688</name>
</gene>
<proteinExistence type="predicted"/>
<sequence length="97" mass="11029">MQGPSSWGGTRIYVEVVSTIPSAKLRKINFDMQQDFCLKHSTFSITSRGQDLVRLHITVASNEQQNFEYEAPGPAFGTLLSERIRRHATEQQMEDLT</sequence>
<dbReference type="OrthoDB" id="10449003at2759"/>
<dbReference type="GeneID" id="59261750"/>
<dbReference type="EMBL" id="JABFCT010000012">
    <property type="protein sequence ID" value="KAF5871174.1"/>
    <property type="molecule type" value="Genomic_DNA"/>
</dbReference>
<dbReference type="Proteomes" id="UP000531561">
    <property type="component" value="Unassembled WGS sequence"/>
</dbReference>
<protein>
    <submittedName>
        <fullName evidence="1">Uncharacterized protein</fullName>
    </submittedName>
</protein>
<dbReference type="RefSeq" id="XP_037190121.1">
    <property type="nucleotide sequence ID" value="XM_037338058.1"/>
</dbReference>
<keyword evidence="2" id="KW-1185">Reference proteome</keyword>
<evidence type="ECO:0000313" key="2">
    <source>
        <dbReference type="Proteomes" id="UP000531561"/>
    </source>
</evidence>
<accession>A0A8H6APM1</accession>
<comment type="caution">
    <text evidence="1">The sequence shown here is derived from an EMBL/GenBank/DDBJ whole genome shotgun (WGS) entry which is preliminary data.</text>
</comment>
<dbReference type="AlphaFoldDB" id="A0A8H6APM1"/>
<organism evidence="1 2">
    <name type="scientific">Botrytis fragariae</name>
    <dbReference type="NCBI Taxonomy" id="1964551"/>
    <lineage>
        <taxon>Eukaryota</taxon>
        <taxon>Fungi</taxon>
        <taxon>Dikarya</taxon>
        <taxon>Ascomycota</taxon>
        <taxon>Pezizomycotina</taxon>
        <taxon>Leotiomycetes</taxon>
        <taxon>Helotiales</taxon>
        <taxon>Sclerotiniaceae</taxon>
        <taxon>Botrytis</taxon>
    </lineage>
</organism>
<reference evidence="1 2" key="1">
    <citation type="journal article" date="2020" name="Phytopathology">
        <title>A high-quality genome resource of Botrytis fragariae, a new and rapidly spreading fungal pathogen causing strawberry gray mold in the U.S.A.</title>
        <authorList>
            <person name="Wu Y."/>
            <person name="Saski C.A."/>
            <person name="Schnabel G."/>
            <person name="Xiao S."/>
            <person name="Hu M."/>
        </authorList>
    </citation>
    <scope>NUCLEOTIDE SEQUENCE [LARGE SCALE GENOMIC DNA]</scope>
    <source>
        <strain evidence="1 2">BVB16</strain>
    </source>
</reference>